<dbReference type="InterPro" id="IPR014247">
    <property type="entry name" value="Spore_lipoprot_YhcN/YlaJ"/>
</dbReference>
<accession>A0ABS4IGU8</accession>
<feature type="compositionally biased region" description="Polar residues" evidence="1">
    <location>
        <begin position="28"/>
        <end position="43"/>
    </location>
</feature>
<feature type="compositionally biased region" description="Basic and acidic residues" evidence="1">
    <location>
        <begin position="62"/>
        <end position="75"/>
    </location>
</feature>
<reference evidence="3 4" key="1">
    <citation type="submission" date="2021-03" db="EMBL/GenBank/DDBJ databases">
        <title>Genomic Encyclopedia of Type Strains, Phase IV (KMG-IV): sequencing the most valuable type-strain genomes for metagenomic binning, comparative biology and taxonomic classification.</title>
        <authorList>
            <person name="Goeker M."/>
        </authorList>
    </citation>
    <scope>NUCLEOTIDE SEQUENCE [LARGE SCALE GENOMIC DNA]</scope>
    <source>
        <strain evidence="3 4">DSM 25609</strain>
    </source>
</reference>
<sequence length="246" mass="27270">MKWKLFSALAVLIIALGACGNVDDGTQDQEGATGTNNVEQTRYNDNTGTNTERNTGEGMTGNRDHTMERNADRNQNRNPNQINNNQGNTNQGQGNDRFDVAEEAADQITNEVDEIDQAYVLTTDNNAYVAAGLDTDNRERNDQEGGQNGTTNQGGTTGNQMNDGNTNNQDNNDRFDDAISDDVREEIEDIVTSVDNDINNVYVSTNPEFFDLTNNYVDDVNQGEPIQGFFDQFNNMVERIFPNTTN</sequence>
<protein>
    <submittedName>
        <fullName evidence="3">YhcN/YlaJ family sporulation lipoprotein</fullName>
    </submittedName>
</protein>
<evidence type="ECO:0000313" key="4">
    <source>
        <dbReference type="Proteomes" id="UP001519345"/>
    </source>
</evidence>
<feature type="region of interest" description="Disordered" evidence="1">
    <location>
        <begin position="137"/>
        <end position="176"/>
    </location>
</feature>
<evidence type="ECO:0000313" key="3">
    <source>
        <dbReference type="EMBL" id="MBP1970155.1"/>
    </source>
</evidence>
<dbReference type="EMBL" id="JAGGKX010000010">
    <property type="protein sequence ID" value="MBP1970155.1"/>
    <property type="molecule type" value="Genomic_DNA"/>
</dbReference>
<feature type="compositionally biased region" description="Low complexity" evidence="1">
    <location>
        <begin position="149"/>
        <end position="170"/>
    </location>
</feature>
<evidence type="ECO:0000256" key="1">
    <source>
        <dbReference type="SAM" id="MobiDB-lite"/>
    </source>
</evidence>
<feature type="region of interest" description="Disordered" evidence="1">
    <location>
        <begin position="27"/>
        <end position="96"/>
    </location>
</feature>
<keyword evidence="4" id="KW-1185">Reference proteome</keyword>
<evidence type="ECO:0000256" key="2">
    <source>
        <dbReference type="SAM" id="SignalP"/>
    </source>
</evidence>
<feature type="chain" id="PRO_5047172526" evidence="2">
    <location>
        <begin position="21"/>
        <end position="246"/>
    </location>
</feature>
<dbReference type="RefSeq" id="WP_209463300.1">
    <property type="nucleotide sequence ID" value="NZ_CP110224.1"/>
</dbReference>
<dbReference type="InterPro" id="IPR019076">
    <property type="entry name" value="Spore_lipoprot_YhcN/YlaJ-like"/>
</dbReference>
<keyword evidence="3" id="KW-0449">Lipoprotein</keyword>
<feature type="signal peptide" evidence="2">
    <location>
        <begin position="1"/>
        <end position="20"/>
    </location>
</feature>
<proteinExistence type="predicted"/>
<keyword evidence="2" id="KW-0732">Signal</keyword>
<dbReference type="Pfam" id="PF09580">
    <property type="entry name" value="Spore_YhcN_YlaJ"/>
    <property type="match status" value="1"/>
</dbReference>
<organism evidence="3 4">
    <name type="scientific">Virgibacillus natechei</name>
    <dbReference type="NCBI Taxonomy" id="1216297"/>
    <lineage>
        <taxon>Bacteria</taxon>
        <taxon>Bacillati</taxon>
        <taxon>Bacillota</taxon>
        <taxon>Bacilli</taxon>
        <taxon>Bacillales</taxon>
        <taxon>Bacillaceae</taxon>
        <taxon>Virgibacillus</taxon>
    </lineage>
</organism>
<gene>
    <name evidence="3" type="ORF">J2Z83_002271</name>
</gene>
<feature type="compositionally biased region" description="Low complexity" evidence="1">
    <location>
        <begin position="44"/>
        <end position="61"/>
    </location>
</feature>
<dbReference type="Proteomes" id="UP001519345">
    <property type="component" value="Unassembled WGS sequence"/>
</dbReference>
<dbReference type="PROSITE" id="PS51257">
    <property type="entry name" value="PROKAR_LIPOPROTEIN"/>
    <property type="match status" value="1"/>
</dbReference>
<feature type="compositionally biased region" description="Low complexity" evidence="1">
    <location>
        <begin position="76"/>
        <end position="95"/>
    </location>
</feature>
<name>A0ABS4IGU8_9BACI</name>
<dbReference type="NCBIfam" id="TIGR02898">
    <property type="entry name" value="spore_YhcN_YlaJ"/>
    <property type="match status" value="1"/>
</dbReference>
<comment type="caution">
    <text evidence="3">The sequence shown here is derived from an EMBL/GenBank/DDBJ whole genome shotgun (WGS) entry which is preliminary data.</text>
</comment>